<dbReference type="InterPro" id="IPR036615">
    <property type="entry name" value="Mur_ligase_C_dom_sf"/>
</dbReference>
<keyword evidence="11 18" id="KW-0547">Nucleotide-binding</keyword>
<evidence type="ECO:0000256" key="10">
    <source>
        <dbReference type="ARBA" id="ARBA00022723"/>
    </source>
</evidence>
<dbReference type="GO" id="GO:0008841">
    <property type="term" value="F:dihydrofolate synthase activity"/>
    <property type="evidence" value="ECO:0007669"/>
    <property type="project" value="UniProtKB-EC"/>
</dbReference>
<organism evidence="20 21">
    <name type="scientific">Streptococcus salivarius</name>
    <dbReference type="NCBI Taxonomy" id="1304"/>
    <lineage>
        <taxon>Bacteria</taxon>
        <taxon>Bacillati</taxon>
        <taxon>Bacillota</taxon>
        <taxon>Bacilli</taxon>
        <taxon>Lactobacillales</taxon>
        <taxon>Streptococcaceae</taxon>
        <taxon>Streptococcus</taxon>
    </lineage>
</organism>
<keyword evidence="13" id="KW-0460">Magnesium</keyword>
<dbReference type="RefSeq" id="WP_004183115.1">
    <property type="nucleotide sequence ID" value="NZ_CP040804.1"/>
</dbReference>
<comment type="catalytic activity">
    <reaction evidence="17">
        <text>7,8-dihydropteroate + L-glutamate + ATP = 7,8-dihydrofolate + ADP + phosphate + H(+)</text>
        <dbReference type="Rhea" id="RHEA:23584"/>
        <dbReference type="ChEBI" id="CHEBI:15378"/>
        <dbReference type="ChEBI" id="CHEBI:17839"/>
        <dbReference type="ChEBI" id="CHEBI:29985"/>
        <dbReference type="ChEBI" id="CHEBI:30616"/>
        <dbReference type="ChEBI" id="CHEBI:43474"/>
        <dbReference type="ChEBI" id="CHEBI:57451"/>
        <dbReference type="ChEBI" id="CHEBI:456216"/>
        <dbReference type="EC" id="6.3.2.12"/>
    </reaction>
</comment>
<comment type="similarity">
    <text evidence="4 18">Belongs to the folylpolyglutamate synthase family.</text>
</comment>
<feature type="domain" description="Mur ligase central" evidence="19">
    <location>
        <begin position="45"/>
        <end position="267"/>
    </location>
</feature>
<dbReference type="Pfam" id="PF08245">
    <property type="entry name" value="Mur_ligase_M"/>
    <property type="match status" value="1"/>
</dbReference>
<keyword evidence="14" id="KW-0289">Folate biosynthesis</keyword>
<comment type="cofactor">
    <cofactor evidence="1">
        <name>Mg(2+)</name>
        <dbReference type="ChEBI" id="CHEBI:18420"/>
    </cofactor>
</comment>
<dbReference type="Proteomes" id="UP000322622">
    <property type="component" value="Chromosome"/>
</dbReference>
<keyword evidence="12 18" id="KW-0067">ATP-binding</keyword>
<evidence type="ECO:0000256" key="1">
    <source>
        <dbReference type="ARBA" id="ARBA00001946"/>
    </source>
</evidence>
<comment type="pathway">
    <text evidence="2">Cofactor biosynthesis; tetrahydrofolate biosynthesis; 7,8-dihydrofolate from 2-amino-4-hydroxy-6-hydroxymethyl-7,8-dihydropteridine diphosphate and 4-aminobenzoate: step 2/2.</text>
</comment>
<evidence type="ECO:0000256" key="17">
    <source>
        <dbReference type="ARBA" id="ARBA00049161"/>
    </source>
</evidence>
<dbReference type="SUPFAM" id="SSF53244">
    <property type="entry name" value="MurD-like peptide ligases, peptide-binding domain"/>
    <property type="match status" value="1"/>
</dbReference>
<dbReference type="GO" id="GO:0005524">
    <property type="term" value="F:ATP binding"/>
    <property type="evidence" value="ECO:0007669"/>
    <property type="project" value="UniProtKB-KW"/>
</dbReference>
<dbReference type="FunFam" id="3.40.1190.10:FF:000004">
    <property type="entry name" value="Dihydrofolate synthase/folylpolyglutamate synthase"/>
    <property type="match status" value="1"/>
</dbReference>
<dbReference type="SUPFAM" id="SSF53623">
    <property type="entry name" value="MurD-like peptide ligases, catalytic domain"/>
    <property type="match status" value="1"/>
</dbReference>
<dbReference type="InterPro" id="IPR036565">
    <property type="entry name" value="Mur-like_cat_sf"/>
</dbReference>
<comment type="subunit">
    <text evidence="5">Monomer.</text>
</comment>
<dbReference type="GO" id="GO:0005737">
    <property type="term" value="C:cytoplasm"/>
    <property type="evidence" value="ECO:0007669"/>
    <property type="project" value="TreeGrafter"/>
</dbReference>
<dbReference type="EC" id="6.3.2.17" evidence="7"/>
<dbReference type="EMBL" id="CP040804">
    <property type="protein sequence ID" value="QEM32175.1"/>
    <property type="molecule type" value="Genomic_DNA"/>
</dbReference>
<comment type="pathway">
    <text evidence="3">Cofactor biosynthesis; tetrahydrofolylpolyglutamate biosynthesis.</text>
</comment>
<evidence type="ECO:0000256" key="12">
    <source>
        <dbReference type="ARBA" id="ARBA00022840"/>
    </source>
</evidence>
<evidence type="ECO:0000256" key="2">
    <source>
        <dbReference type="ARBA" id="ARBA00004799"/>
    </source>
</evidence>
<sequence>MTYQEALDWIHGQLKFGIKPGLERMAWMLKELGNPQDNLKAVHIVGTNGKGSTVNALQTIFTQAGYEVGTFTSPYIIDFKERISLNGQMISEEALLDLVNRVKPVVERLPKETEHENATEFEIITVLMFLYFGQIHPVDIAFIEAGMGGLHDSTNLFKPLAVLCPSIGLDHQAILGNTHAEIAAEKAGVLKNGAPFIYATDRPDVRDVFEKKAREEGSKTYELGRDFTAEGSSHSFDFTYGEQRLDNIALAMAGQHQVANASLAIMASLLLQKDYPKVTPELIKDALAHAHWRGRTEFLRPNLMIDGAHNNESVKVLIDLLQSEYADKEIELLFAAIDTKPIDGMLAQLKSVGDLTVTSFDYPNSVKLDQYPEAYKQVPDFKIWIKEHVTTDHKKLYVITGSLYFISQVRKWILEQSSDVQDLKDNI</sequence>
<evidence type="ECO:0000256" key="18">
    <source>
        <dbReference type="PIRNR" id="PIRNR001563"/>
    </source>
</evidence>
<evidence type="ECO:0000256" key="8">
    <source>
        <dbReference type="ARBA" id="ARBA00019357"/>
    </source>
</evidence>
<evidence type="ECO:0000313" key="21">
    <source>
        <dbReference type="Proteomes" id="UP000322622"/>
    </source>
</evidence>
<evidence type="ECO:0000256" key="15">
    <source>
        <dbReference type="ARBA" id="ARBA00030592"/>
    </source>
</evidence>
<keyword evidence="9 18" id="KW-0436">Ligase</keyword>
<evidence type="ECO:0000313" key="20">
    <source>
        <dbReference type="EMBL" id="QEM32175.1"/>
    </source>
</evidence>
<dbReference type="Gene3D" id="3.40.1190.10">
    <property type="entry name" value="Mur-like, catalytic domain"/>
    <property type="match status" value="1"/>
</dbReference>
<name>A0AB37CMB7_STRSL</name>
<keyword evidence="10" id="KW-0479">Metal-binding</keyword>
<dbReference type="NCBIfam" id="TIGR01499">
    <property type="entry name" value="folC"/>
    <property type="match status" value="1"/>
</dbReference>
<evidence type="ECO:0000256" key="7">
    <source>
        <dbReference type="ARBA" id="ARBA00013025"/>
    </source>
</evidence>
<dbReference type="AlphaFoldDB" id="A0AB37CMB7"/>
<reference evidence="20 21" key="1">
    <citation type="submission" date="2019-06" db="EMBL/GenBank/DDBJ databases">
        <title>Complete genome sequence of Streptococcus salivarius LAB813.</title>
        <authorList>
            <person name="Levesque C.M."/>
            <person name="Gong S.-G."/>
            <person name="Dufour D."/>
            <person name="Barbour A."/>
        </authorList>
    </citation>
    <scope>NUCLEOTIDE SEQUENCE [LARGE SCALE GENOMIC DNA]</scope>
    <source>
        <strain evidence="20 21">LAB813</strain>
    </source>
</reference>
<evidence type="ECO:0000259" key="19">
    <source>
        <dbReference type="Pfam" id="PF08245"/>
    </source>
</evidence>
<dbReference type="GO" id="GO:0004326">
    <property type="term" value="F:tetrahydrofolylpolyglutamate synthase activity"/>
    <property type="evidence" value="ECO:0007669"/>
    <property type="project" value="UniProtKB-EC"/>
</dbReference>
<dbReference type="GO" id="GO:0046872">
    <property type="term" value="F:metal ion binding"/>
    <property type="evidence" value="ECO:0007669"/>
    <property type="project" value="UniProtKB-KW"/>
</dbReference>
<evidence type="ECO:0000256" key="16">
    <source>
        <dbReference type="ARBA" id="ARBA00047493"/>
    </source>
</evidence>
<evidence type="ECO:0000256" key="11">
    <source>
        <dbReference type="ARBA" id="ARBA00022741"/>
    </source>
</evidence>
<dbReference type="Gene3D" id="3.90.190.20">
    <property type="entry name" value="Mur ligase, C-terminal domain"/>
    <property type="match status" value="1"/>
</dbReference>
<evidence type="ECO:0000256" key="3">
    <source>
        <dbReference type="ARBA" id="ARBA00005150"/>
    </source>
</evidence>
<dbReference type="PANTHER" id="PTHR11136:SF0">
    <property type="entry name" value="DIHYDROFOLATE SYNTHETASE-RELATED"/>
    <property type="match status" value="1"/>
</dbReference>
<comment type="catalytic activity">
    <reaction evidence="16">
        <text>(6S)-5,6,7,8-tetrahydrofolyl-(gamma-L-Glu)(n) + L-glutamate + ATP = (6S)-5,6,7,8-tetrahydrofolyl-(gamma-L-Glu)(n+1) + ADP + phosphate + H(+)</text>
        <dbReference type="Rhea" id="RHEA:10580"/>
        <dbReference type="Rhea" id="RHEA-COMP:14738"/>
        <dbReference type="Rhea" id="RHEA-COMP:14740"/>
        <dbReference type="ChEBI" id="CHEBI:15378"/>
        <dbReference type="ChEBI" id="CHEBI:29985"/>
        <dbReference type="ChEBI" id="CHEBI:30616"/>
        <dbReference type="ChEBI" id="CHEBI:43474"/>
        <dbReference type="ChEBI" id="CHEBI:141005"/>
        <dbReference type="ChEBI" id="CHEBI:456216"/>
        <dbReference type="EC" id="6.3.2.17"/>
    </reaction>
</comment>
<dbReference type="InterPro" id="IPR001645">
    <property type="entry name" value="Folylpolyglutamate_synth"/>
</dbReference>
<evidence type="ECO:0000256" key="13">
    <source>
        <dbReference type="ARBA" id="ARBA00022842"/>
    </source>
</evidence>
<dbReference type="PANTHER" id="PTHR11136">
    <property type="entry name" value="FOLYLPOLYGLUTAMATE SYNTHASE-RELATED"/>
    <property type="match status" value="1"/>
</dbReference>
<evidence type="ECO:0000256" key="14">
    <source>
        <dbReference type="ARBA" id="ARBA00022909"/>
    </source>
</evidence>
<accession>A0AB37CMB7</accession>
<dbReference type="EC" id="6.3.2.12" evidence="6"/>
<evidence type="ECO:0000256" key="6">
    <source>
        <dbReference type="ARBA" id="ARBA00013023"/>
    </source>
</evidence>
<evidence type="ECO:0000256" key="9">
    <source>
        <dbReference type="ARBA" id="ARBA00022598"/>
    </source>
</evidence>
<dbReference type="InterPro" id="IPR013221">
    <property type="entry name" value="Mur_ligase_cen"/>
</dbReference>
<evidence type="ECO:0000256" key="4">
    <source>
        <dbReference type="ARBA" id="ARBA00008276"/>
    </source>
</evidence>
<gene>
    <name evidence="20" type="ORF">FHI56_04465</name>
</gene>
<proteinExistence type="inferred from homology"/>
<dbReference type="PIRSF" id="PIRSF001563">
    <property type="entry name" value="Folylpolyglu_synth"/>
    <property type="match status" value="1"/>
</dbReference>
<evidence type="ECO:0000256" key="5">
    <source>
        <dbReference type="ARBA" id="ARBA00011245"/>
    </source>
</evidence>
<dbReference type="GO" id="GO:0046656">
    <property type="term" value="P:folic acid biosynthetic process"/>
    <property type="evidence" value="ECO:0007669"/>
    <property type="project" value="UniProtKB-KW"/>
</dbReference>
<protein>
    <recommendedName>
        <fullName evidence="8">Dihydrofolate synthase/folylpolyglutamate synthase</fullName>
        <ecNumber evidence="6">6.3.2.12</ecNumber>
        <ecNumber evidence="7">6.3.2.17</ecNumber>
    </recommendedName>
    <alternativeName>
        <fullName evidence="15">Tetrahydrofolylpolyglutamate synthase</fullName>
    </alternativeName>
</protein>